<dbReference type="InterPro" id="IPR011032">
    <property type="entry name" value="GroES-like_sf"/>
</dbReference>
<dbReference type="InterPro" id="IPR020843">
    <property type="entry name" value="ER"/>
</dbReference>
<dbReference type="PANTHER" id="PTHR45348:SF5">
    <property type="entry name" value="OXIDOREDUCTASE, PUTATIVE (AFU_ORTHOLOGUE AFUA_8G01420)-RELATED"/>
    <property type="match status" value="1"/>
</dbReference>
<dbReference type="InterPro" id="IPR036291">
    <property type="entry name" value="NAD(P)-bd_dom_sf"/>
</dbReference>
<gene>
    <name evidence="4" type="ORF">TRIVIDRAFT_49491</name>
</gene>
<dbReference type="Gene3D" id="3.40.50.720">
    <property type="entry name" value="NAD(P)-binding Rossmann-like Domain"/>
    <property type="match status" value="1"/>
</dbReference>
<name>G9N2N5_HYPVG</name>
<evidence type="ECO:0000313" key="5">
    <source>
        <dbReference type="Proteomes" id="UP000007115"/>
    </source>
</evidence>
<dbReference type="STRING" id="413071.G9N2N5"/>
<keyword evidence="5" id="KW-1185">Reference proteome</keyword>
<evidence type="ECO:0000259" key="3">
    <source>
        <dbReference type="SMART" id="SM00829"/>
    </source>
</evidence>
<keyword evidence="2" id="KW-0560">Oxidoreductase</keyword>
<dbReference type="eggNOG" id="KOG1198">
    <property type="taxonomic scope" value="Eukaryota"/>
</dbReference>
<dbReference type="InterPro" id="IPR013154">
    <property type="entry name" value="ADH-like_N"/>
</dbReference>
<dbReference type="OMA" id="GWFKPHP"/>
<dbReference type="Pfam" id="PF08240">
    <property type="entry name" value="ADH_N"/>
    <property type="match status" value="1"/>
</dbReference>
<sequence>MKEALAYPGPKVDVVESPIPTAGPFQIIVKVSCVGLNPKDWKVADGAVPGVTHSNEGDDFAGVVHEIGQSVTEFKVSDRVGVFHKTLSPGGGWAQYAIAWESMTFHLADHVSFEEAATIPLAAITSCLGLYRRLSLPYPWDPCDKPQPIVVYGAASAVGAYAVKLAVLSNIHPIIAVAGRGIDFVETLIDRSRGDTIVDYRQGDNSVVEAIKTALGNKEPEFAFDAVSENGTVLNISRVINKTIGKIAVVLDTPSDLVPDGISRNNTAVETSQVDLGNNVLTWPNSKGQSVGITHFTTVMLKFIGRGLNEGWFSAHPHEVVPGGLHGLEGALTRLKNGSVSATKLVVRISDTDGLGN</sequence>
<comment type="caution">
    <text evidence="4">The sequence shown here is derived from an EMBL/GenBank/DDBJ whole genome shotgun (WGS) entry which is preliminary data.</text>
</comment>
<dbReference type="HOGENOM" id="CLU_026673_16_0_1"/>
<dbReference type="CDD" id="cd08249">
    <property type="entry name" value="enoyl_reductase_like"/>
    <property type="match status" value="1"/>
</dbReference>
<evidence type="ECO:0000256" key="2">
    <source>
        <dbReference type="ARBA" id="ARBA00023002"/>
    </source>
</evidence>
<dbReference type="Proteomes" id="UP000007115">
    <property type="component" value="Unassembled WGS sequence"/>
</dbReference>
<dbReference type="InParanoid" id="G9N2N5"/>
<accession>G9N2N5</accession>
<reference evidence="4 5" key="1">
    <citation type="journal article" date="2011" name="Genome Biol.">
        <title>Comparative genome sequence analysis underscores mycoparasitism as the ancestral life style of Trichoderma.</title>
        <authorList>
            <person name="Kubicek C.P."/>
            <person name="Herrera-Estrella A."/>
            <person name="Seidl-Seiboth V."/>
            <person name="Martinez D.A."/>
            <person name="Druzhinina I.S."/>
            <person name="Thon M."/>
            <person name="Zeilinger S."/>
            <person name="Casas-Flores S."/>
            <person name="Horwitz B.A."/>
            <person name="Mukherjee P.K."/>
            <person name="Mukherjee M."/>
            <person name="Kredics L."/>
            <person name="Alcaraz L.D."/>
            <person name="Aerts A."/>
            <person name="Antal Z."/>
            <person name="Atanasova L."/>
            <person name="Cervantes-Badillo M.G."/>
            <person name="Challacombe J."/>
            <person name="Chertkov O."/>
            <person name="McCluskey K."/>
            <person name="Coulpier F."/>
            <person name="Deshpande N."/>
            <person name="von Doehren H."/>
            <person name="Ebbole D.J."/>
            <person name="Esquivel-Naranjo E.U."/>
            <person name="Fekete E."/>
            <person name="Flipphi M."/>
            <person name="Glaser F."/>
            <person name="Gomez-Rodriguez E.Y."/>
            <person name="Gruber S."/>
            <person name="Han C."/>
            <person name="Henrissat B."/>
            <person name="Hermosa R."/>
            <person name="Hernandez-Onate M."/>
            <person name="Karaffa L."/>
            <person name="Kosti I."/>
            <person name="Le Crom S."/>
            <person name="Lindquist E."/>
            <person name="Lucas S."/>
            <person name="Luebeck M."/>
            <person name="Luebeck P.S."/>
            <person name="Margeot A."/>
            <person name="Metz B."/>
            <person name="Misra M."/>
            <person name="Nevalainen H."/>
            <person name="Omann M."/>
            <person name="Packer N."/>
            <person name="Perrone G."/>
            <person name="Uresti-Rivera E.E."/>
            <person name="Salamov A."/>
            <person name="Schmoll M."/>
            <person name="Seiboth B."/>
            <person name="Shapiro H."/>
            <person name="Sukno S."/>
            <person name="Tamayo-Ramos J.A."/>
            <person name="Tisch D."/>
            <person name="Wiest A."/>
            <person name="Wilkinson H.H."/>
            <person name="Zhang M."/>
            <person name="Coutinho P.M."/>
            <person name="Kenerley C.M."/>
            <person name="Monte E."/>
            <person name="Baker S.E."/>
            <person name="Grigoriev I.V."/>
        </authorList>
    </citation>
    <scope>NUCLEOTIDE SEQUENCE [LARGE SCALE GENOMIC DNA]</scope>
    <source>
        <strain evidence="5">Gv29-8 / FGSC 10586</strain>
    </source>
</reference>
<dbReference type="GO" id="GO:0016651">
    <property type="term" value="F:oxidoreductase activity, acting on NAD(P)H"/>
    <property type="evidence" value="ECO:0007669"/>
    <property type="project" value="InterPro"/>
</dbReference>
<dbReference type="SUPFAM" id="SSF50129">
    <property type="entry name" value="GroES-like"/>
    <property type="match status" value="1"/>
</dbReference>
<dbReference type="Gene3D" id="3.90.180.10">
    <property type="entry name" value="Medium-chain alcohol dehydrogenases, catalytic domain"/>
    <property type="match status" value="1"/>
</dbReference>
<dbReference type="InterPro" id="IPR047122">
    <property type="entry name" value="Trans-enoyl_RdTase-like"/>
</dbReference>
<dbReference type="EMBL" id="ABDF02000084">
    <property type="protein sequence ID" value="EHK19345.1"/>
    <property type="molecule type" value="Genomic_DNA"/>
</dbReference>
<dbReference type="AlphaFoldDB" id="G9N2N5"/>
<dbReference type="SUPFAM" id="SSF51735">
    <property type="entry name" value="NAD(P)-binding Rossmann-fold domains"/>
    <property type="match status" value="1"/>
</dbReference>
<dbReference type="VEuPathDB" id="FungiDB:TRIVIDRAFT_49491"/>
<feature type="domain" description="Enoyl reductase (ER)" evidence="3">
    <location>
        <begin position="9"/>
        <end position="347"/>
    </location>
</feature>
<dbReference type="GeneID" id="25794888"/>
<evidence type="ECO:0000313" key="4">
    <source>
        <dbReference type="EMBL" id="EHK19345.1"/>
    </source>
</evidence>
<dbReference type="OrthoDB" id="3233595at2759"/>
<proteinExistence type="inferred from homology"/>
<protein>
    <recommendedName>
        <fullName evidence="3">Enoyl reductase (ER) domain-containing protein</fullName>
    </recommendedName>
</protein>
<organism evidence="4 5">
    <name type="scientific">Hypocrea virens (strain Gv29-8 / FGSC 10586)</name>
    <name type="common">Gliocladium virens</name>
    <name type="synonym">Trichoderma virens</name>
    <dbReference type="NCBI Taxonomy" id="413071"/>
    <lineage>
        <taxon>Eukaryota</taxon>
        <taxon>Fungi</taxon>
        <taxon>Dikarya</taxon>
        <taxon>Ascomycota</taxon>
        <taxon>Pezizomycotina</taxon>
        <taxon>Sordariomycetes</taxon>
        <taxon>Hypocreomycetidae</taxon>
        <taxon>Hypocreales</taxon>
        <taxon>Hypocreaceae</taxon>
        <taxon>Trichoderma</taxon>
    </lineage>
</organism>
<comment type="similarity">
    <text evidence="1">Belongs to the zinc-containing alcohol dehydrogenase family.</text>
</comment>
<dbReference type="PANTHER" id="PTHR45348">
    <property type="entry name" value="HYPOTHETICAL OXIDOREDUCTASE (EUROFUNG)"/>
    <property type="match status" value="1"/>
</dbReference>
<dbReference type="SMART" id="SM00829">
    <property type="entry name" value="PKS_ER"/>
    <property type="match status" value="1"/>
</dbReference>
<dbReference type="RefSeq" id="XP_013953538.1">
    <property type="nucleotide sequence ID" value="XM_014098063.1"/>
</dbReference>
<evidence type="ECO:0000256" key="1">
    <source>
        <dbReference type="ARBA" id="ARBA00008072"/>
    </source>
</evidence>